<dbReference type="GO" id="GO:0046685">
    <property type="term" value="P:response to arsenic-containing substance"/>
    <property type="evidence" value="ECO:0007669"/>
    <property type="project" value="InterPro"/>
</dbReference>
<keyword evidence="2" id="KW-1185">Reference proteome</keyword>
<dbReference type="EMBL" id="VUNR01000014">
    <property type="protein sequence ID" value="MSU08987.1"/>
    <property type="molecule type" value="Genomic_DNA"/>
</dbReference>
<name>A0A6I2UE51_9FIRM</name>
<reference evidence="1 2" key="1">
    <citation type="submission" date="2019-08" db="EMBL/GenBank/DDBJ databases">
        <title>In-depth cultivation of the pig gut microbiome towards novel bacterial diversity and tailored functional studies.</title>
        <authorList>
            <person name="Wylensek D."/>
            <person name="Hitch T.C.A."/>
            <person name="Clavel T."/>
        </authorList>
    </citation>
    <scope>NUCLEOTIDE SEQUENCE [LARGE SCALE GENOMIC DNA]</scope>
    <source>
        <strain evidence="1 2">WCA-693-APC-5D-A</strain>
    </source>
</reference>
<gene>
    <name evidence="1" type="ORF">FYJ84_08320</name>
</gene>
<evidence type="ECO:0000313" key="1">
    <source>
        <dbReference type="EMBL" id="MSU08987.1"/>
    </source>
</evidence>
<organism evidence="1 2">
    <name type="scientific">Anaerovibrio slackiae</name>
    <dbReference type="NCBI Taxonomy" id="2652309"/>
    <lineage>
        <taxon>Bacteria</taxon>
        <taxon>Bacillati</taxon>
        <taxon>Bacillota</taxon>
        <taxon>Negativicutes</taxon>
        <taxon>Selenomonadales</taxon>
        <taxon>Selenomonadaceae</taxon>
        <taxon>Anaerovibrio</taxon>
    </lineage>
</organism>
<protein>
    <submittedName>
        <fullName evidence="1">Arsenic metallochaperone ArsD family protein</fullName>
    </submittedName>
</protein>
<accession>A0A6I2UE51</accession>
<dbReference type="GO" id="GO:0045892">
    <property type="term" value="P:negative regulation of DNA-templated transcription"/>
    <property type="evidence" value="ECO:0007669"/>
    <property type="project" value="InterPro"/>
</dbReference>
<proteinExistence type="predicted"/>
<dbReference type="GO" id="GO:0003677">
    <property type="term" value="F:DNA binding"/>
    <property type="evidence" value="ECO:0007669"/>
    <property type="project" value="InterPro"/>
</dbReference>
<sequence>MKKMQIFEGAVCASDGMCGLSVDQELMRIDTVVKVLQNNAYDIDRYIMPGDRKAFLENEVAGEFLRQNGNEALPLILLDGKKVLNGRFPTNDEIAQWLEVPNLPKLLEKK</sequence>
<evidence type="ECO:0000313" key="2">
    <source>
        <dbReference type="Proteomes" id="UP000433181"/>
    </source>
</evidence>
<dbReference type="InterPro" id="IPR010712">
    <property type="entry name" value="Arsenical-R_ArsD"/>
</dbReference>
<dbReference type="Proteomes" id="UP000433181">
    <property type="component" value="Unassembled WGS sequence"/>
</dbReference>
<dbReference type="RefSeq" id="WP_154407147.1">
    <property type="nucleotide sequence ID" value="NZ_JAQXJM010000005.1"/>
</dbReference>
<dbReference type="Gene3D" id="3.40.30.10">
    <property type="entry name" value="Glutaredoxin"/>
    <property type="match status" value="1"/>
</dbReference>
<dbReference type="GeneID" id="96778920"/>
<comment type="caution">
    <text evidence="1">The sequence shown here is derived from an EMBL/GenBank/DDBJ whole genome shotgun (WGS) entry which is preliminary data.</text>
</comment>
<dbReference type="Pfam" id="PF06953">
    <property type="entry name" value="ArsD"/>
    <property type="match status" value="1"/>
</dbReference>
<dbReference type="AlphaFoldDB" id="A0A6I2UE51"/>